<dbReference type="KEGG" id="cva:CVAR_2795"/>
<evidence type="ECO:0000313" key="1">
    <source>
        <dbReference type="EMBL" id="AEK38134.1"/>
    </source>
</evidence>
<name>G0HG95_CORVD</name>
<dbReference type="HOGENOM" id="CLU_1248905_0_0_11"/>
<dbReference type="EMBL" id="CP002917">
    <property type="protein sequence ID" value="AEK38134.1"/>
    <property type="molecule type" value="Genomic_DNA"/>
</dbReference>
<dbReference type="STRING" id="858619.CVAR_2795"/>
<dbReference type="Proteomes" id="UP000006659">
    <property type="component" value="Chromosome"/>
</dbReference>
<organism evidence="1 2">
    <name type="scientific">Corynebacterium variabile (strain DSM 44702 / CIP 107183 / JCM 12073 / NCIMB 30131)</name>
    <name type="common">Corynebacterium mooreparkense</name>
    <dbReference type="NCBI Taxonomy" id="858619"/>
    <lineage>
        <taxon>Bacteria</taxon>
        <taxon>Bacillati</taxon>
        <taxon>Actinomycetota</taxon>
        <taxon>Actinomycetes</taxon>
        <taxon>Mycobacteriales</taxon>
        <taxon>Corynebacteriaceae</taxon>
        <taxon>Corynebacterium</taxon>
    </lineage>
</organism>
<dbReference type="RefSeq" id="WP_014011275.1">
    <property type="nucleotide sequence ID" value="NC_015859.1"/>
</dbReference>
<gene>
    <name evidence="1" type="ordered locus">CVAR_2795</name>
</gene>
<accession>G0HG95</accession>
<protein>
    <submittedName>
        <fullName evidence="1">Uncharacterized protein</fullName>
    </submittedName>
</protein>
<reference evidence="1 2" key="1">
    <citation type="journal article" date="2011" name="BMC Genomics">
        <title>Complete genome sequence of Corynebacterium variabile DSM 44702 isolated from the surface of smear-ripened cheeses and insights into cheese ripening and flavor generation.</title>
        <authorList>
            <person name="Schroeder J."/>
            <person name="Maus I."/>
            <person name="Trost E."/>
            <person name="Tauch A."/>
        </authorList>
    </citation>
    <scope>NUCLEOTIDE SEQUENCE [LARGE SCALE GENOMIC DNA]</scope>
    <source>
        <strain evidence="2">DSM 44702 / JCM 12073 / NCIMB 30131</strain>
    </source>
</reference>
<dbReference type="AlphaFoldDB" id="G0HG95"/>
<sequence length="221" mass="24046">MANTIEAPDLTYGFVLSTHCDAETLSRELTAGRLAHHSTLGDIEVYRDPDNFTAMHVDDYFPTVMALGRGTAPAPGDDPAFIICNTTAMRIRDCGVLLPQTVHIMAHPDRLAEINTDTAGVTATIDSFNDDDWTWEYGMPVMTAVGALGQLAANPGIEPTWLISALEDAYDNDLADFDTLVATVTDRARAWGYRDGYGLVDHICPDLLHYALSVSENEPVA</sequence>
<dbReference type="eggNOG" id="ENOG5031WZ8">
    <property type="taxonomic scope" value="Bacteria"/>
</dbReference>
<proteinExistence type="predicted"/>
<evidence type="ECO:0000313" key="2">
    <source>
        <dbReference type="Proteomes" id="UP000006659"/>
    </source>
</evidence>